<evidence type="ECO:0000256" key="6">
    <source>
        <dbReference type="ARBA" id="ARBA00022729"/>
    </source>
</evidence>
<evidence type="ECO:0000259" key="12">
    <source>
        <dbReference type="Pfam" id="PF13609"/>
    </source>
</evidence>
<feature type="chain" id="PRO_5040176646" evidence="11">
    <location>
        <begin position="23"/>
        <end position="363"/>
    </location>
</feature>
<dbReference type="RefSeq" id="WP_228876641.1">
    <property type="nucleotide sequence ID" value="NZ_CAJQYZ010000011.1"/>
</dbReference>
<keyword evidence="7" id="KW-0406">Ion transport</keyword>
<dbReference type="CDD" id="cd00342">
    <property type="entry name" value="gram_neg_porins"/>
    <property type="match status" value="1"/>
</dbReference>
<evidence type="ECO:0000256" key="3">
    <source>
        <dbReference type="ARBA" id="ARBA00022448"/>
    </source>
</evidence>
<evidence type="ECO:0000256" key="9">
    <source>
        <dbReference type="ARBA" id="ARBA00023136"/>
    </source>
</evidence>
<keyword evidence="5" id="KW-0812">Transmembrane</keyword>
<evidence type="ECO:0000256" key="8">
    <source>
        <dbReference type="ARBA" id="ARBA00023114"/>
    </source>
</evidence>
<keyword evidence="4" id="KW-1134">Transmembrane beta strand</keyword>
<sequence length="363" mass="37914">MKKRTVAIAALMSAFMAGSAKAQSSVTLFGVTDAALTHASGSLSNTTGLTGGGNADNRIGFKGTEDLGGGLKAGFWLESGFNIANGTGIATNTNNQNSGISSGGGLTFNRRSTVSIGGDWGEVRLGRDYTPQYWNIGMYDPFYQVGVGASQILMSYLPALQGGGSGPAVWASNSVSYIYNMPFNGLTYGGGGFYGQAMYYRGNNPSNLPNSSDGNGYGIRVGFIGANLTVAIAHGQTSYETGNTQQDNIGASYNFGIIKLTSMFEHDRFSSITANGFLVGATAPAGQGIARIAYSRYQYDISHDPSASKLAVGYVYPLSKRTQLYGTYAHVWNTGGNAASIPGSTTGPNEPSNGFQLGMTHSF</sequence>
<gene>
    <name evidence="13" type="ORF">LMG31841_02337</name>
</gene>
<feature type="signal peptide" evidence="11">
    <location>
        <begin position="1"/>
        <end position="22"/>
    </location>
</feature>
<dbReference type="InterPro" id="IPR023614">
    <property type="entry name" value="Porin_dom_sf"/>
</dbReference>
<dbReference type="SUPFAM" id="SSF56935">
    <property type="entry name" value="Porins"/>
    <property type="match status" value="1"/>
</dbReference>
<dbReference type="InterPro" id="IPR002299">
    <property type="entry name" value="Porin_Neis"/>
</dbReference>
<keyword evidence="6 11" id="KW-0732">Signal</keyword>
<protein>
    <submittedName>
        <fullName evidence="13">Outer membrane porin protein 32</fullName>
    </submittedName>
</protein>
<evidence type="ECO:0000256" key="1">
    <source>
        <dbReference type="ARBA" id="ARBA00004571"/>
    </source>
</evidence>
<organism evidence="13 14">
    <name type="scientific">Paraburkholderia saeva</name>
    <dbReference type="NCBI Taxonomy" id="2777537"/>
    <lineage>
        <taxon>Bacteria</taxon>
        <taxon>Pseudomonadati</taxon>
        <taxon>Pseudomonadota</taxon>
        <taxon>Betaproteobacteria</taxon>
        <taxon>Burkholderiales</taxon>
        <taxon>Burkholderiaceae</taxon>
        <taxon>Paraburkholderia</taxon>
    </lineage>
</organism>
<dbReference type="PANTHER" id="PTHR34501">
    <property type="entry name" value="PROTEIN YDDL-RELATED"/>
    <property type="match status" value="1"/>
</dbReference>
<dbReference type="InterPro" id="IPR050298">
    <property type="entry name" value="Gram-neg_bact_OMP"/>
</dbReference>
<evidence type="ECO:0000256" key="10">
    <source>
        <dbReference type="ARBA" id="ARBA00023237"/>
    </source>
</evidence>
<keyword evidence="14" id="KW-1185">Reference proteome</keyword>
<evidence type="ECO:0000256" key="11">
    <source>
        <dbReference type="SAM" id="SignalP"/>
    </source>
</evidence>
<dbReference type="GO" id="GO:0046930">
    <property type="term" value="C:pore complex"/>
    <property type="evidence" value="ECO:0007669"/>
    <property type="project" value="UniProtKB-KW"/>
</dbReference>
<proteinExistence type="predicted"/>
<dbReference type="PANTHER" id="PTHR34501:SF9">
    <property type="entry name" value="MAJOR OUTER MEMBRANE PROTEIN P.IA"/>
    <property type="match status" value="1"/>
</dbReference>
<dbReference type="InterPro" id="IPR033900">
    <property type="entry name" value="Gram_neg_porin_domain"/>
</dbReference>
<comment type="subcellular location">
    <subcellularLocation>
        <location evidence="1">Cell outer membrane</location>
        <topology evidence="1">Multi-pass membrane protein</topology>
    </subcellularLocation>
</comment>
<evidence type="ECO:0000256" key="7">
    <source>
        <dbReference type="ARBA" id="ARBA00023065"/>
    </source>
</evidence>
<accession>A0A9N8X1X4</accession>
<feature type="domain" description="Porin" evidence="12">
    <location>
        <begin position="8"/>
        <end position="334"/>
    </location>
</feature>
<evidence type="ECO:0000313" key="14">
    <source>
        <dbReference type="Proteomes" id="UP000789704"/>
    </source>
</evidence>
<evidence type="ECO:0000256" key="2">
    <source>
        <dbReference type="ARBA" id="ARBA00011233"/>
    </source>
</evidence>
<dbReference type="Pfam" id="PF13609">
    <property type="entry name" value="Porin_4"/>
    <property type="match status" value="1"/>
</dbReference>
<evidence type="ECO:0000313" key="13">
    <source>
        <dbReference type="EMBL" id="CAG4896626.1"/>
    </source>
</evidence>
<keyword evidence="8" id="KW-0626">Porin</keyword>
<comment type="caution">
    <text evidence="13">The sequence shown here is derived from an EMBL/GenBank/DDBJ whole genome shotgun (WGS) entry which is preliminary data.</text>
</comment>
<dbReference type="GO" id="GO:0006811">
    <property type="term" value="P:monoatomic ion transport"/>
    <property type="evidence" value="ECO:0007669"/>
    <property type="project" value="UniProtKB-KW"/>
</dbReference>
<evidence type="ECO:0000256" key="5">
    <source>
        <dbReference type="ARBA" id="ARBA00022692"/>
    </source>
</evidence>
<dbReference type="GO" id="GO:0009279">
    <property type="term" value="C:cell outer membrane"/>
    <property type="evidence" value="ECO:0007669"/>
    <property type="project" value="UniProtKB-SubCell"/>
</dbReference>
<dbReference type="Proteomes" id="UP000789704">
    <property type="component" value="Unassembled WGS sequence"/>
</dbReference>
<dbReference type="AlphaFoldDB" id="A0A9N8X1X4"/>
<dbReference type="PRINTS" id="PR00184">
    <property type="entry name" value="NEISSPPORIN"/>
</dbReference>
<dbReference type="Gene3D" id="2.40.160.10">
    <property type="entry name" value="Porin"/>
    <property type="match status" value="1"/>
</dbReference>
<comment type="subunit">
    <text evidence="2">Homotrimer.</text>
</comment>
<dbReference type="EMBL" id="CAJQZC010000004">
    <property type="protein sequence ID" value="CAG4896626.1"/>
    <property type="molecule type" value="Genomic_DNA"/>
</dbReference>
<keyword evidence="3" id="KW-0813">Transport</keyword>
<name>A0A9N8X1X4_9BURK</name>
<dbReference type="GO" id="GO:0015288">
    <property type="term" value="F:porin activity"/>
    <property type="evidence" value="ECO:0007669"/>
    <property type="project" value="UniProtKB-KW"/>
</dbReference>
<keyword evidence="10" id="KW-0998">Cell outer membrane</keyword>
<evidence type="ECO:0000256" key="4">
    <source>
        <dbReference type="ARBA" id="ARBA00022452"/>
    </source>
</evidence>
<keyword evidence="9" id="KW-0472">Membrane</keyword>
<reference evidence="13" key="1">
    <citation type="submission" date="2021-04" db="EMBL/GenBank/DDBJ databases">
        <authorList>
            <person name="Vanwijnsberghe S."/>
        </authorList>
    </citation>
    <scope>NUCLEOTIDE SEQUENCE</scope>
    <source>
        <strain evidence="13">LMG 31841</strain>
    </source>
</reference>